<sequence>MSYHLSFPSSFLGQQLAATIGQAWGSFNLRLPHAALLHVGSLVSRTLPAIYFDIQSTFLALSYARVYMGAFTVEFFFLRLGHM</sequence>
<dbReference type="Proteomes" id="UP000799423">
    <property type="component" value="Unassembled WGS sequence"/>
</dbReference>
<feature type="transmembrane region" description="Helical" evidence="1">
    <location>
        <begin position="58"/>
        <end position="78"/>
    </location>
</feature>
<dbReference type="AlphaFoldDB" id="A0A6A7BGZ8"/>
<organism evidence="2 3">
    <name type="scientific">Plenodomus tracheiphilus IPT5</name>
    <dbReference type="NCBI Taxonomy" id="1408161"/>
    <lineage>
        <taxon>Eukaryota</taxon>
        <taxon>Fungi</taxon>
        <taxon>Dikarya</taxon>
        <taxon>Ascomycota</taxon>
        <taxon>Pezizomycotina</taxon>
        <taxon>Dothideomycetes</taxon>
        <taxon>Pleosporomycetidae</taxon>
        <taxon>Pleosporales</taxon>
        <taxon>Pleosporineae</taxon>
        <taxon>Leptosphaeriaceae</taxon>
        <taxon>Plenodomus</taxon>
    </lineage>
</organism>
<gene>
    <name evidence="2" type="ORF">T440DRAFT_464780</name>
</gene>
<dbReference type="EMBL" id="MU006292">
    <property type="protein sequence ID" value="KAF2854643.1"/>
    <property type="molecule type" value="Genomic_DNA"/>
</dbReference>
<evidence type="ECO:0000313" key="2">
    <source>
        <dbReference type="EMBL" id="KAF2854643.1"/>
    </source>
</evidence>
<keyword evidence="1" id="KW-0812">Transmembrane</keyword>
<name>A0A6A7BGZ8_9PLEO</name>
<accession>A0A6A7BGZ8</accession>
<proteinExistence type="predicted"/>
<keyword evidence="3" id="KW-1185">Reference proteome</keyword>
<evidence type="ECO:0000313" key="3">
    <source>
        <dbReference type="Proteomes" id="UP000799423"/>
    </source>
</evidence>
<reference evidence="2" key="1">
    <citation type="submission" date="2020-01" db="EMBL/GenBank/DDBJ databases">
        <authorList>
            <consortium name="DOE Joint Genome Institute"/>
            <person name="Haridas S."/>
            <person name="Albert R."/>
            <person name="Binder M."/>
            <person name="Bloem J."/>
            <person name="Labutti K."/>
            <person name="Salamov A."/>
            <person name="Andreopoulos B."/>
            <person name="Baker S.E."/>
            <person name="Barry K."/>
            <person name="Bills G."/>
            <person name="Bluhm B.H."/>
            <person name="Cannon C."/>
            <person name="Castanera R."/>
            <person name="Culley D.E."/>
            <person name="Daum C."/>
            <person name="Ezra D."/>
            <person name="Gonzalez J.B."/>
            <person name="Henrissat B."/>
            <person name="Kuo A."/>
            <person name="Liang C."/>
            <person name="Lipzen A."/>
            <person name="Lutzoni F."/>
            <person name="Magnuson J."/>
            <person name="Mondo S."/>
            <person name="Nolan M."/>
            <person name="Ohm R."/>
            <person name="Pangilinan J."/>
            <person name="Park H.-J."/>
            <person name="Ramirez L."/>
            <person name="Alfaro M."/>
            <person name="Sun H."/>
            <person name="Tritt A."/>
            <person name="Yoshinaga Y."/>
            <person name="Zwiers L.-H."/>
            <person name="Turgeon B.G."/>
            <person name="Goodwin S.B."/>
            <person name="Spatafora J.W."/>
            <person name="Crous P.W."/>
            <person name="Grigoriev I.V."/>
        </authorList>
    </citation>
    <scope>NUCLEOTIDE SEQUENCE</scope>
    <source>
        <strain evidence="2">IPT5</strain>
    </source>
</reference>
<keyword evidence="1" id="KW-1133">Transmembrane helix</keyword>
<evidence type="ECO:0000256" key="1">
    <source>
        <dbReference type="SAM" id="Phobius"/>
    </source>
</evidence>
<keyword evidence="1" id="KW-0472">Membrane</keyword>
<protein>
    <submittedName>
        <fullName evidence="2">Uncharacterized protein</fullName>
    </submittedName>
</protein>